<dbReference type="FunFam" id="3.40.50.300:FF:000635">
    <property type="entry name" value="Sarcalumenin, putative"/>
    <property type="match status" value="1"/>
</dbReference>
<organism evidence="11 12">
    <name type="scientific">Astyanax mexicanus</name>
    <name type="common">Blind cave fish</name>
    <name type="synonym">Astyanax fasciatus mexicanus</name>
    <dbReference type="NCBI Taxonomy" id="7994"/>
    <lineage>
        <taxon>Eukaryota</taxon>
        <taxon>Metazoa</taxon>
        <taxon>Chordata</taxon>
        <taxon>Craniata</taxon>
        <taxon>Vertebrata</taxon>
        <taxon>Euteleostomi</taxon>
        <taxon>Actinopterygii</taxon>
        <taxon>Neopterygii</taxon>
        <taxon>Teleostei</taxon>
        <taxon>Ostariophysi</taxon>
        <taxon>Characiformes</taxon>
        <taxon>Characoidei</taxon>
        <taxon>Acestrorhamphidae</taxon>
        <taxon>Acestrorhamphinae</taxon>
        <taxon>Astyanax</taxon>
    </lineage>
</organism>
<dbReference type="GO" id="GO:0033017">
    <property type="term" value="C:sarcoplasmic reticulum membrane"/>
    <property type="evidence" value="ECO:0007669"/>
    <property type="project" value="UniProtKB-SubCell"/>
</dbReference>
<dbReference type="STRING" id="7994.ENSAMXP00000019350"/>
<evidence type="ECO:0000256" key="9">
    <source>
        <dbReference type="ARBA" id="ARBA00074933"/>
    </source>
</evidence>
<reference evidence="11" key="4">
    <citation type="submission" date="2025-09" db="UniProtKB">
        <authorList>
            <consortium name="Ensembl"/>
        </authorList>
    </citation>
    <scope>IDENTIFICATION</scope>
</reference>
<sequence length="522" mass="59414">MLATQQANLDARPLCHMPLDLLRVVYIVSQAFRVLLPANMKGLVSICCLVSLLSLATPEEEELLDSILRDRSHIEETLRLAALDTSGDYAAALQRLRKIYHNSIRPMEQAYKYNELRQHEISAYPGRTLGDSATDGEITSKPMVLFLGPWSVGKSSMINYLLGLRDTPYQLYTGAEPTTSEFTVIMHGEKIRSVEGIVMAADSSRSFSPLEKFGQNFLEKLIGIEMPHKLLERVTFVDTPGIIENRKQQERGYPFNDVCQWFIDRADLIFVVFDPTKLDVGLELEMLFRQLKGRESQIRIILNKADSLATQDLMRVYGALFWSLAPLINVTEPPRVYVSSFWPYDYAADTSRELFKREEISLLEDLNQVIENRLENKIAFIRQHGIRVRIHGLLVDRYVQTFKEKMSFFSDPELVFKEIVDDPDKFYIFKSILAKTNVSKFDLPNRDAYRDFFGINPVSSFKQLSAQCSYIGGCLLDKIERAITADLPGLLSSINSGKNPTLSSCEATGCGEKPKNRYRRGN</sequence>
<keyword evidence="6" id="KW-0472">Membrane</keyword>
<dbReference type="Pfam" id="PF16880">
    <property type="entry name" value="EHD_N"/>
    <property type="match status" value="1"/>
</dbReference>
<dbReference type="GeneID" id="103026931"/>
<dbReference type="SUPFAM" id="SSF52540">
    <property type="entry name" value="P-loop containing nucleoside triphosphate hydrolases"/>
    <property type="match status" value="1"/>
</dbReference>
<evidence type="ECO:0000256" key="7">
    <source>
        <dbReference type="ARBA" id="ARBA00023180"/>
    </source>
</evidence>
<reference evidence="12" key="2">
    <citation type="journal article" date="2014" name="Nat. Commun.">
        <title>The cavefish genome reveals candidate genes for eye loss.</title>
        <authorList>
            <person name="McGaugh S.E."/>
            <person name="Gross J.B."/>
            <person name="Aken B."/>
            <person name="Blin M."/>
            <person name="Borowsky R."/>
            <person name="Chalopin D."/>
            <person name="Hinaux H."/>
            <person name="Jeffery W.R."/>
            <person name="Keene A."/>
            <person name="Ma L."/>
            <person name="Minx P."/>
            <person name="Murphy D."/>
            <person name="O'Quin K.E."/>
            <person name="Retaux S."/>
            <person name="Rohner N."/>
            <person name="Searle S.M."/>
            <person name="Stahl B.A."/>
            <person name="Tabin C."/>
            <person name="Volff J.N."/>
            <person name="Yoshizawa M."/>
            <person name="Warren W.C."/>
        </authorList>
    </citation>
    <scope>NUCLEOTIDE SEQUENCE [LARGE SCALE GENOMIC DNA]</scope>
    <source>
        <strain evidence="12">female</strain>
    </source>
</reference>
<dbReference type="FunCoup" id="W5LHN8">
    <property type="interactions" value="140"/>
</dbReference>
<dbReference type="Ensembl" id="ENSAMXT00000019350.2">
    <property type="protein sequence ID" value="ENSAMXP00000019350.2"/>
    <property type="gene ID" value="ENSAMXG00000018789.2"/>
</dbReference>
<dbReference type="CTD" id="6345"/>
<dbReference type="RefSeq" id="XP_022520788.1">
    <property type="nucleotide sequence ID" value="XM_022665067.2"/>
</dbReference>
<dbReference type="GO" id="GO:0005525">
    <property type="term" value="F:GTP binding"/>
    <property type="evidence" value="ECO:0007669"/>
    <property type="project" value="InterPro"/>
</dbReference>
<protein>
    <recommendedName>
        <fullName evidence="9">Sarcalumenin</fullName>
    </recommendedName>
</protein>
<dbReference type="Gene3D" id="3.40.50.300">
    <property type="entry name" value="P-loop containing nucleotide triphosphate hydrolases"/>
    <property type="match status" value="1"/>
</dbReference>
<dbReference type="PANTHER" id="PTHR43681:SF1">
    <property type="entry name" value="SARCALUMENIN"/>
    <property type="match status" value="1"/>
</dbReference>
<evidence type="ECO:0000256" key="2">
    <source>
        <dbReference type="ARBA" id="ARBA00022729"/>
    </source>
</evidence>
<evidence type="ECO:0000313" key="11">
    <source>
        <dbReference type="Ensembl" id="ENSAMXP00000019350.2"/>
    </source>
</evidence>
<dbReference type="InterPro" id="IPR031692">
    <property type="entry name" value="EHD_N"/>
</dbReference>
<evidence type="ECO:0000256" key="1">
    <source>
        <dbReference type="ARBA" id="ARBA00004564"/>
    </source>
</evidence>
<dbReference type="InterPro" id="IPR045063">
    <property type="entry name" value="Dynamin_N"/>
</dbReference>
<dbReference type="Gene3D" id="1.10.268.20">
    <property type="match status" value="1"/>
</dbReference>
<dbReference type="InterPro" id="IPR051943">
    <property type="entry name" value="TRAFAC_Dynamin-like_GTPase"/>
</dbReference>
<dbReference type="Pfam" id="PF00350">
    <property type="entry name" value="Dynamin_N"/>
    <property type="match status" value="1"/>
</dbReference>
<evidence type="ECO:0000256" key="3">
    <source>
        <dbReference type="ARBA" id="ARBA00022741"/>
    </source>
</evidence>
<evidence type="ECO:0000256" key="5">
    <source>
        <dbReference type="ARBA" id="ARBA00023134"/>
    </source>
</evidence>
<evidence type="ECO:0000256" key="8">
    <source>
        <dbReference type="ARBA" id="ARBA00060448"/>
    </source>
</evidence>
<reference evidence="11" key="3">
    <citation type="submission" date="2025-08" db="UniProtKB">
        <authorList>
            <consortium name="Ensembl"/>
        </authorList>
    </citation>
    <scope>IDENTIFICATION</scope>
</reference>
<keyword evidence="5" id="KW-0342">GTP-binding</keyword>
<accession>W5LHN8</accession>
<evidence type="ECO:0000256" key="6">
    <source>
        <dbReference type="ARBA" id="ARBA00023136"/>
    </source>
</evidence>
<dbReference type="OrthoDB" id="422720at2759"/>
<keyword evidence="4" id="KW-0703">Sarcoplasmic reticulum</keyword>
<dbReference type="InParanoid" id="W5LHN8"/>
<evidence type="ECO:0000259" key="10">
    <source>
        <dbReference type="PROSITE" id="PS51718"/>
    </source>
</evidence>
<dbReference type="GO" id="GO:0033018">
    <property type="term" value="C:sarcoplasmic reticulum lumen"/>
    <property type="evidence" value="ECO:0007669"/>
    <property type="project" value="UniProtKB-SubCell"/>
</dbReference>
<dbReference type="CDD" id="cd09913">
    <property type="entry name" value="EHD"/>
    <property type="match status" value="1"/>
</dbReference>
<keyword evidence="3" id="KW-0547">Nucleotide-binding</keyword>
<dbReference type="GeneTree" id="ENSGT00940000157834"/>
<reference evidence="12" key="1">
    <citation type="submission" date="2013-03" db="EMBL/GenBank/DDBJ databases">
        <authorList>
            <person name="Jeffery W."/>
            <person name="Warren W."/>
            <person name="Wilson R.K."/>
        </authorList>
    </citation>
    <scope>NUCLEOTIDE SEQUENCE</scope>
    <source>
        <strain evidence="12">female</strain>
    </source>
</reference>
<feature type="domain" description="Dynamin-type G" evidence="10">
    <location>
        <begin position="138"/>
        <end position="379"/>
    </location>
</feature>
<dbReference type="InterPro" id="IPR030381">
    <property type="entry name" value="G_DYNAMIN_dom"/>
</dbReference>
<evidence type="ECO:0000256" key="4">
    <source>
        <dbReference type="ARBA" id="ARBA00022951"/>
    </source>
</evidence>
<name>W5LHN8_ASTMX</name>
<dbReference type="PANTHER" id="PTHR43681">
    <property type="entry name" value="TRANSMEMBRANE GTPASE FZO"/>
    <property type="match status" value="1"/>
</dbReference>
<dbReference type="PROSITE" id="PS51718">
    <property type="entry name" value="G_DYNAMIN_2"/>
    <property type="match status" value="1"/>
</dbReference>
<dbReference type="InterPro" id="IPR027417">
    <property type="entry name" value="P-loop_NTPase"/>
</dbReference>
<comment type="subcellular location">
    <subcellularLocation>
        <location evidence="1">Sarcoplasmic reticulum lumen</location>
    </subcellularLocation>
    <subcellularLocation>
        <location evidence="8">Sarcoplasmic reticulum membrane</location>
        <topology evidence="8">Peripheral membrane protein</topology>
    </subcellularLocation>
</comment>
<dbReference type="AlphaFoldDB" id="W5LHN8"/>
<evidence type="ECO:0000313" key="12">
    <source>
        <dbReference type="Proteomes" id="UP000018467"/>
    </source>
</evidence>
<keyword evidence="7" id="KW-0325">Glycoprotein</keyword>
<proteinExistence type="predicted"/>
<keyword evidence="12" id="KW-1185">Reference proteome</keyword>
<keyword evidence="2" id="KW-0732">Signal</keyword>
<dbReference type="Proteomes" id="UP000018467">
    <property type="component" value="Unassembled WGS sequence"/>
</dbReference>
<dbReference type="Bgee" id="ENSAMXG00000018789">
    <property type="expression patterns" value="Expressed in heart and 7 other cell types or tissues"/>
</dbReference>